<dbReference type="Proteomes" id="UP001265259">
    <property type="component" value="Unassembled WGS sequence"/>
</dbReference>
<accession>A0ABU3DJW5</accession>
<evidence type="ECO:0000313" key="2">
    <source>
        <dbReference type="Proteomes" id="UP001265259"/>
    </source>
</evidence>
<organism evidence="1 2">
    <name type="scientific">Tropicimonas omnivorans</name>
    <dbReference type="NCBI Taxonomy" id="3075590"/>
    <lineage>
        <taxon>Bacteria</taxon>
        <taxon>Pseudomonadati</taxon>
        <taxon>Pseudomonadota</taxon>
        <taxon>Alphaproteobacteria</taxon>
        <taxon>Rhodobacterales</taxon>
        <taxon>Roseobacteraceae</taxon>
        <taxon>Tropicimonas</taxon>
    </lineage>
</organism>
<gene>
    <name evidence="1" type="ORF">RM543_15045</name>
</gene>
<dbReference type="RefSeq" id="WP_311693057.1">
    <property type="nucleotide sequence ID" value="NZ_JAVRHL010000003.1"/>
</dbReference>
<reference evidence="1 2" key="1">
    <citation type="submission" date="2023-09" db="EMBL/GenBank/DDBJ databases">
        <authorList>
            <person name="Rey-Velasco X."/>
        </authorList>
    </citation>
    <scope>NUCLEOTIDE SEQUENCE [LARGE SCALE GENOMIC DNA]</scope>
    <source>
        <strain evidence="1 2">F158</strain>
    </source>
</reference>
<name>A0ABU3DJW5_9RHOB</name>
<keyword evidence="1" id="KW-0328">Glycosyltransferase</keyword>
<sequence>MSHDDLSVVSGAGLEGAPGFTVIAVMRNEMYFLPAFLDHYRKIGADRFIVVDDRSDDGSAEYLGAQHDVMLLRARGRYGDPVDGLAIDPRLKAGHLRRMHLWRSILMRRFCVGRWALQADLDEFIALPEGTTLPGVASRLEAEGVRGAWGVMLDVYPERLEELGPGAPAAKGVQEGRWLFDARRHLHLQSDGGTPKVAYAGARMRLYARHGLAPRPPLRRRLDARIRGVRTLTDLTLHKPTLAKFGPEDMFLHSHRATVPMSGRMLLPILHYRFTPALWSRVSYALESGAYAKGSSEYHQLSALLAALSETGEGFACRISKDAGDIAALRKSGNLLGLP</sequence>
<proteinExistence type="predicted"/>
<dbReference type="Pfam" id="PF13704">
    <property type="entry name" value="Glyco_tranf_2_4"/>
    <property type="match status" value="1"/>
</dbReference>
<comment type="caution">
    <text evidence="1">The sequence shown here is derived from an EMBL/GenBank/DDBJ whole genome shotgun (WGS) entry which is preliminary data.</text>
</comment>
<dbReference type="EC" id="2.4.-.-" evidence="1"/>
<keyword evidence="2" id="KW-1185">Reference proteome</keyword>
<evidence type="ECO:0000313" key="1">
    <source>
        <dbReference type="EMBL" id="MDT0684005.1"/>
    </source>
</evidence>
<keyword evidence="1" id="KW-0808">Transferase</keyword>
<dbReference type="GO" id="GO:0016757">
    <property type="term" value="F:glycosyltransferase activity"/>
    <property type="evidence" value="ECO:0007669"/>
    <property type="project" value="UniProtKB-KW"/>
</dbReference>
<protein>
    <submittedName>
        <fullName evidence="1">Glycosyltransferase family 2 protein</fullName>
        <ecNumber evidence="1">2.4.-.-</ecNumber>
    </submittedName>
</protein>
<dbReference type="EMBL" id="JAVRHL010000003">
    <property type="protein sequence ID" value="MDT0684005.1"/>
    <property type="molecule type" value="Genomic_DNA"/>
</dbReference>